<evidence type="ECO:0000313" key="3">
    <source>
        <dbReference type="Proteomes" id="UP000265520"/>
    </source>
</evidence>
<feature type="region of interest" description="Disordered" evidence="1">
    <location>
        <begin position="23"/>
        <end position="45"/>
    </location>
</feature>
<protein>
    <submittedName>
        <fullName evidence="2">Uncharacterized protein</fullName>
    </submittedName>
</protein>
<sequence>PQLVLPPPQLVLPHFGWIPPMVSTTQASSSSGTTQLSSSTTTPVNVEGRLQEYNWDEILSMPLTGTRCS</sequence>
<accession>A0A392N2Y8</accession>
<evidence type="ECO:0000256" key="1">
    <source>
        <dbReference type="SAM" id="MobiDB-lite"/>
    </source>
</evidence>
<feature type="non-terminal residue" evidence="2">
    <location>
        <position position="1"/>
    </location>
</feature>
<comment type="caution">
    <text evidence="2">The sequence shown here is derived from an EMBL/GenBank/DDBJ whole genome shotgun (WGS) entry which is preliminary data.</text>
</comment>
<proteinExistence type="predicted"/>
<evidence type="ECO:0000313" key="2">
    <source>
        <dbReference type="EMBL" id="MCH94177.1"/>
    </source>
</evidence>
<feature type="compositionally biased region" description="Low complexity" evidence="1">
    <location>
        <begin position="23"/>
        <end position="42"/>
    </location>
</feature>
<dbReference type="EMBL" id="LXQA010026695">
    <property type="protein sequence ID" value="MCH94177.1"/>
    <property type="molecule type" value="Genomic_DNA"/>
</dbReference>
<reference evidence="2 3" key="1">
    <citation type="journal article" date="2018" name="Front. Plant Sci.">
        <title>Red Clover (Trifolium pratense) and Zigzag Clover (T. medium) - A Picture of Genomic Similarities and Differences.</title>
        <authorList>
            <person name="Dluhosova J."/>
            <person name="Istvanek J."/>
            <person name="Nedelnik J."/>
            <person name="Repkova J."/>
        </authorList>
    </citation>
    <scope>NUCLEOTIDE SEQUENCE [LARGE SCALE GENOMIC DNA]</scope>
    <source>
        <strain evidence="3">cv. 10/8</strain>
        <tissue evidence="2">Leaf</tissue>
    </source>
</reference>
<name>A0A392N2Y8_9FABA</name>
<dbReference type="AlphaFoldDB" id="A0A392N2Y8"/>
<organism evidence="2 3">
    <name type="scientific">Trifolium medium</name>
    <dbReference type="NCBI Taxonomy" id="97028"/>
    <lineage>
        <taxon>Eukaryota</taxon>
        <taxon>Viridiplantae</taxon>
        <taxon>Streptophyta</taxon>
        <taxon>Embryophyta</taxon>
        <taxon>Tracheophyta</taxon>
        <taxon>Spermatophyta</taxon>
        <taxon>Magnoliopsida</taxon>
        <taxon>eudicotyledons</taxon>
        <taxon>Gunneridae</taxon>
        <taxon>Pentapetalae</taxon>
        <taxon>rosids</taxon>
        <taxon>fabids</taxon>
        <taxon>Fabales</taxon>
        <taxon>Fabaceae</taxon>
        <taxon>Papilionoideae</taxon>
        <taxon>50 kb inversion clade</taxon>
        <taxon>NPAAA clade</taxon>
        <taxon>Hologalegina</taxon>
        <taxon>IRL clade</taxon>
        <taxon>Trifolieae</taxon>
        <taxon>Trifolium</taxon>
    </lineage>
</organism>
<dbReference type="Proteomes" id="UP000265520">
    <property type="component" value="Unassembled WGS sequence"/>
</dbReference>
<keyword evidence="3" id="KW-1185">Reference proteome</keyword>